<dbReference type="Pfam" id="PF01066">
    <property type="entry name" value="CDP-OH_P_transf"/>
    <property type="match status" value="1"/>
</dbReference>
<dbReference type="PANTHER" id="PTHR15362:SF4">
    <property type="entry name" value="CDP-DIACYLGLYCEROL--INOSITOL 3-PHOSPHATIDYLTRANSFERASE"/>
    <property type="match status" value="1"/>
</dbReference>
<comment type="caution">
    <text evidence="9">The sequence shown here is derived from an EMBL/GenBank/DDBJ whole genome shotgun (WGS) entry which is preliminary data.</text>
</comment>
<dbReference type="GO" id="GO:0003881">
    <property type="term" value="F:CDP-diacylglycerol-inositol 3-phosphatidyltransferase activity"/>
    <property type="evidence" value="ECO:0007669"/>
    <property type="project" value="TreeGrafter"/>
</dbReference>
<dbReference type="GO" id="GO:0016020">
    <property type="term" value="C:membrane"/>
    <property type="evidence" value="ECO:0007669"/>
    <property type="project" value="UniProtKB-SubCell"/>
</dbReference>
<dbReference type="PANTHER" id="PTHR15362">
    <property type="entry name" value="PHOSPHATIDYLINOSITOL SYNTHASE"/>
    <property type="match status" value="1"/>
</dbReference>
<dbReference type="OrthoDB" id="10251079at2759"/>
<dbReference type="InterPro" id="IPR048254">
    <property type="entry name" value="CDP_ALCOHOL_P_TRANSF_CS"/>
</dbReference>
<dbReference type="PROSITE" id="PS00379">
    <property type="entry name" value="CDP_ALCOHOL_P_TRANSF"/>
    <property type="match status" value="1"/>
</dbReference>
<evidence type="ECO:0000256" key="4">
    <source>
        <dbReference type="ARBA" id="ARBA00022989"/>
    </source>
</evidence>
<dbReference type="Proteomes" id="UP000188320">
    <property type="component" value="Unassembled WGS sequence"/>
</dbReference>
<evidence type="ECO:0000313" key="10">
    <source>
        <dbReference type="EMBL" id="OMH84036.1"/>
    </source>
</evidence>
<dbReference type="AlphaFoldDB" id="A0A1R1PP63"/>
<evidence type="ECO:0000256" key="8">
    <source>
        <dbReference type="RuleBase" id="RU003750"/>
    </source>
</evidence>
<evidence type="ECO:0000313" key="9">
    <source>
        <dbReference type="EMBL" id="OMH82693.1"/>
    </source>
</evidence>
<evidence type="ECO:0000256" key="6">
    <source>
        <dbReference type="ARBA" id="ARBA00023136"/>
    </source>
</evidence>
<keyword evidence="2 8" id="KW-0808">Transferase</keyword>
<keyword evidence="3" id="KW-0812">Transmembrane</keyword>
<evidence type="ECO:0000256" key="5">
    <source>
        <dbReference type="ARBA" id="ARBA00023098"/>
    </source>
</evidence>
<evidence type="ECO:0000256" key="7">
    <source>
        <dbReference type="ARBA" id="ARBA00023264"/>
    </source>
</evidence>
<dbReference type="GO" id="GO:0005794">
    <property type="term" value="C:Golgi apparatus"/>
    <property type="evidence" value="ECO:0007669"/>
    <property type="project" value="TreeGrafter"/>
</dbReference>
<evidence type="ECO:0000256" key="2">
    <source>
        <dbReference type="ARBA" id="ARBA00022679"/>
    </source>
</evidence>
<evidence type="ECO:0000313" key="11">
    <source>
        <dbReference type="Proteomes" id="UP000188320"/>
    </source>
</evidence>
<name>A0A1R1PP63_ZANCU</name>
<reference evidence="11" key="1">
    <citation type="submission" date="2017-01" db="EMBL/GenBank/DDBJ databases">
        <authorList>
            <person name="Wang Y."/>
            <person name="White M."/>
            <person name="Kvist S."/>
            <person name="Moncalvo J.-M."/>
        </authorList>
    </citation>
    <scope>NUCLEOTIDE SEQUENCE [LARGE SCALE GENOMIC DNA]</scope>
    <source>
        <strain evidence="11">COL-18-3</strain>
    </source>
</reference>
<dbReference type="GO" id="GO:0006661">
    <property type="term" value="P:phosphatidylinositol biosynthetic process"/>
    <property type="evidence" value="ECO:0007669"/>
    <property type="project" value="TreeGrafter"/>
</dbReference>
<keyword evidence="11" id="KW-1185">Reference proteome</keyword>
<organism evidence="9 11">
    <name type="scientific">Zancudomyces culisetae</name>
    <name type="common">Gut fungus</name>
    <name type="synonym">Smittium culisetae</name>
    <dbReference type="NCBI Taxonomy" id="1213189"/>
    <lineage>
        <taxon>Eukaryota</taxon>
        <taxon>Fungi</taxon>
        <taxon>Fungi incertae sedis</taxon>
        <taxon>Zoopagomycota</taxon>
        <taxon>Kickxellomycotina</taxon>
        <taxon>Harpellomycetes</taxon>
        <taxon>Harpellales</taxon>
        <taxon>Legeriomycetaceae</taxon>
        <taxon>Zancudomyces</taxon>
    </lineage>
</organism>
<keyword evidence="6" id="KW-0472">Membrane</keyword>
<evidence type="ECO:0000256" key="3">
    <source>
        <dbReference type="ARBA" id="ARBA00022692"/>
    </source>
</evidence>
<sequence length="81" mass="9333">MVAVYYMYYERPFLSLLTYGLSELLDAADGYFARKLNQCSKFGQVLDMVTDRCTTTCLLATRYQLTLHANVLFANLWECIA</sequence>
<comment type="similarity">
    <text evidence="8">Belongs to the CDP-alcohol phosphatidyltransferase class-I family.</text>
</comment>
<protein>
    <submittedName>
        <fullName evidence="9">CDP-diacylglycerol-inositol 3-phosphatidyltransferase</fullName>
    </submittedName>
</protein>
<keyword evidence="4" id="KW-1133">Transmembrane helix</keyword>
<keyword evidence="7" id="KW-1208">Phospholipid metabolism</keyword>
<dbReference type="InterPro" id="IPR043130">
    <property type="entry name" value="CDP-OH_PTrfase_TM_dom"/>
</dbReference>
<comment type="subcellular location">
    <subcellularLocation>
        <location evidence="1">Membrane</location>
        <topology evidence="1">Multi-pass membrane protein</topology>
    </subcellularLocation>
</comment>
<dbReference type="InterPro" id="IPR000462">
    <property type="entry name" value="CDP-OH_P_trans"/>
</dbReference>
<dbReference type="EMBL" id="LSSK01000613">
    <property type="protein sequence ID" value="OMH82693.1"/>
    <property type="molecule type" value="Genomic_DNA"/>
</dbReference>
<proteinExistence type="inferred from homology"/>
<gene>
    <name evidence="10" type="ORF">AX774_g2452</name>
    <name evidence="9" type="ORF">AX774_g3814</name>
</gene>
<evidence type="ECO:0000256" key="1">
    <source>
        <dbReference type="ARBA" id="ARBA00004141"/>
    </source>
</evidence>
<accession>A0A1R1PP63</accession>
<reference evidence="9" key="2">
    <citation type="submission" date="2017-01" db="EMBL/GenBank/DDBJ databases">
        <authorList>
            <person name="Mah S.A."/>
            <person name="Swanson W.J."/>
            <person name="Moy G.W."/>
            <person name="Vacquier V.D."/>
        </authorList>
    </citation>
    <scope>NUCLEOTIDE SEQUENCE [LARGE SCALE GENOMIC DNA]</scope>
    <source>
        <strain evidence="9">COL-18-3</strain>
    </source>
</reference>
<dbReference type="Gene3D" id="1.20.120.1760">
    <property type="match status" value="1"/>
</dbReference>
<keyword evidence="5" id="KW-0443">Lipid metabolism</keyword>
<dbReference type="EMBL" id="LSSK01000264">
    <property type="protein sequence ID" value="OMH84036.1"/>
    <property type="molecule type" value="Genomic_DNA"/>
</dbReference>